<evidence type="ECO:0000256" key="4">
    <source>
        <dbReference type="ARBA" id="ARBA00020902"/>
    </source>
</evidence>
<evidence type="ECO:0000256" key="10">
    <source>
        <dbReference type="ARBA" id="ARBA00048975"/>
    </source>
</evidence>
<sequence length="388" mass="41399">MKHLMLICGEPSGDALGGQLMAALKDLCGGEIKISGVGGEAMKAEGLEPLFGLDATSVTGLQEVISHIPEILRRVKRAADYAIATKPDAVVLIDSPDFTHRIAQRIKRLAPELKTINYVAPQVWATRAYRAKKMAKYFDLVLALLPFEPPFFAGYGLKAVFVGHPALERGKKMVGGEAFRARHNIPADAPLLAVLPGSRNNEVKALLPVFAETVRLLGARIPGLHTVLPTVPHVAERVRAGVENWPAPLTLIEGEAEKFAAFDAADAALAASGTVTTELALAKTPMVVSYKLGAMTAAIYRPLIRVKYYTLVNLILGRLAVPELMQEDCQPGLLADAVAPLLTDPAAAASQTADLDEALRLMGAGAENPSHRAAQAILEFLHEPSPSP</sequence>
<dbReference type="AlphaFoldDB" id="A0A846N103"/>
<name>A0A846N103_9PROT</name>
<dbReference type="PANTHER" id="PTHR30372">
    <property type="entry name" value="LIPID-A-DISACCHARIDE SYNTHASE"/>
    <property type="match status" value="1"/>
</dbReference>
<dbReference type="EC" id="2.4.1.182" evidence="3 11"/>
<dbReference type="InterPro" id="IPR003835">
    <property type="entry name" value="Glyco_trans_19"/>
</dbReference>
<dbReference type="GO" id="GO:0005543">
    <property type="term" value="F:phospholipid binding"/>
    <property type="evidence" value="ECO:0007669"/>
    <property type="project" value="TreeGrafter"/>
</dbReference>
<proteinExistence type="inferred from homology"/>
<comment type="similarity">
    <text evidence="2 11">Belongs to the LpxB family.</text>
</comment>
<gene>
    <name evidence="11" type="primary">lpxB</name>
    <name evidence="12" type="ORF">FHS83_002916</name>
</gene>
<evidence type="ECO:0000256" key="1">
    <source>
        <dbReference type="ARBA" id="ARBA00002056"/>
    </source>
</evidence>
<evidence type="ECO:0000256" key="3">
    <source>
        <dbReference type="ARBA" id="ARBA00012687"/>
    </source>
</evidence>
<dbReference type="RefSeq" id="WP_167083672.1">
    <property type="nucleotide sequence ID" value="NZ_BAAADC010000001.1"/>
</dbReference>
<dbReference type="SUPFAM" id="SSF53756">
    <property type="entry name" value="UDP-Glycosyltransferase/glycogen phosphorylase"/>
    <property type="match status" value="1"/>
</dbReference>
<evidence type="ECO:0000256" key="11">
    <source>
        <dbReference type="HAMAP-Rule" id="MF_00392"/>
    </source>
</evidence>
<accession>A0A846N103</accession>
<evidence type="ECO:0000256" key="9">
    <source>
        <dbReference type="ARBA" id="ARBA00023098"/>
    </source>
</evidence>
<keyword evidence="8 11" id="KW-0808">Transferase</keyword>
<evidence type="ECO:0000313" key="13">
    <source>
        <dbReference type="Proteomes" id="UP000570514"/>
    </source>
</evidence>
<keyword evidence="6 11" id="KW-0441">Lipid A biosynthesis</keyword>
<keyword evidence="9 11" id="KW-0443">Lipid metabolism</keyword>
<dbReference type="HAMAP" id="MF_00392">
    <property type="entry name" value="LpxB"/>
    <property type="match status" value="1"/>
</dbReference>
<keyword evidence="13" id="KW-1185">Reference proteome</keyword>
<evidence type="ECO:0000256" key="2">
    <source>
        <dbReference type="ARBA" id="ARBA00007868"/>
    </source>
</evidence>
<keyword evidence="5 11" id="KW-0444">Lipid biosynthesis</keyword>
<dbReference type="Pfam" id="PF02684">
    <property type="entry name" value="LpxB"/>
    <property type="match status" value="1"/>
</dbReference>
<dbReference type="UniPathway" id="UPA00973"/>
<evidence type="ECO:0000256" key="5">
    <source>
        <dbReference type="ARBA" id="ARBA00022516"/>
    </source>
</evidence>
<comment type="function">
    <text evidence="1 11">Condensation of UDP-2,3-diacylglucosamine and 2,3-diacylglucosamine-1-phosphate to form lipid A disaccharide, a precursor of lipid A, a phosphorylated glycolipid that anchors the lipopolysaccharide to the outer membrane of the cell.</text>
</comment>
<evidence type="ECO:0000256" key="6">
    <source>
        <dbReference type="ARBA" id="ARBA00022556"/>
    </source>
</evidence>
<evidence type="ECO:0000313" key="12">
    <source>
        <dbReference type="EMBL" id="NIK89598.1"/>
    </source>
</evidence>
<comment type="pathway">
    <text evidence="11">Bacterial outer membrane biogenesis; LPS lipid A biosynthesis.</text>
</comment>
<reference evidence="12 13" key="1">
    <citation type="submission" date="2020-03" db="EMBL/GenBank/DDBJ databases">
        <title>Genomic Encyclopedia of Type Strains, Phase IV (KMG-IV): sequencing the most valuable type-strain genomes for metagenomic binning, comparative biology and taxonomic classification.</title>
        <authorList>
            <person name="Goeker M."/>
        </authorList>
    </citation>
    <scope>NUCLEOTIDE SEQUENCE [LARGE SCALE GENOMIC DNA]</scope>
    <source>
        <strain evidence="12 13">DSM 19867</strain>
    </source>
</reference>
<dbReference type="GO" id="GO:0009245">
    <property type="term" value="P:lipid A biosynthetic process"/>
    <property type="evidence" value="ECO:0007669"/>
    <property type="project" value="UniProtKB-UniRule"/>
</dbReference>
<protein>
    <recommendedName>
        <fullName evidence="4 11">Lipid-A-disaccharide synthase</fullName>
        <ecNumber evidence="3 11">2.4.1.182</ecNumber>
    </recommendedName>
</protein>
<dbReference type="GO" id="GO:0016020">
    <property type="term" value="C:membrane"/>
    <property type="evidence" value="ECO:0007669"/>
    <property type="project" value="GOC"/>
</dbReference>
<dbReference type="PANTHER" id="PTHR30372:SF4">
    <property type="entry name" value="LIPID-A-DISACCHARIDE SYNTHASE, MITOCHONDRIAL-RELATED"/>
    <property type="match status" value="1"/>
</dbReference>
<comment type="caution">
    <text evidence="12">The sequence shown here is derived from an EMBL/GenBank/DDBJ whole genome shotgun (WGS) entry which is preliminary data.</text>
</comment>
<dbReference type="EMBL" id="JAASRM010000001">
    <property type="protein sequence ID" value="NIK89598.1"/>
    <property type="molecule type" value="Genomic_DNA"/>
</dbReference>
<dbReference type="Proteomes" id="UP000570514">
    <property type="component" value="Unassembled WGS sequence"/>
</dbReference>
<comment type="catalytic activity">
    <reaction evidence="10 11">
        <text>a lipid X + a UDP-2-N,3-O-bis[(3R)-3-hydroxyacyl]-alpha-D-glucosamine = a lipid A disaccharide + UDP + H(+)</text>
        <dbReference type="Rhea" id="RHEA:67828"/>
        <dbReference type="ChEBI" id="CHEBI:15378"/>
        <dbReference type="ChEBI" id="CHEBI:58223"/>
        <dbReference type="ChEBI" id="CHEBI:137748"/>
        <dbReference type="ChEBI" id="CHEBI:176338"/>
        <dbReference type="ChEBI" id="CHEBI:176343"/>
        <dbReference type="EC" id="2.4.1.182"/>
    </reaction>
</comment>
<evidence type="ECO:0000256" key="7">
    <source>
        <dbReference type="ARBA" id="ARBA00022676"/>
    </source>
</evidence>
<dbReference type="GO" id="GO:0008915">
    <property type="term" value="F:lipid-A-disaccharide synthase activity"/>
    <property type="evidence" value="ECO:0007669"/>
    <property type="project" value="UniProtKB-UniRule"/>
</dbReference>
<organism evidence="12 13">
    <name type="scientific">Rhizomicrobium palustre</name>
    <dbReference type="NCBI Taxonomy" id="189966"/>
    <lineage>
        <taxon>Bacteria</taxon>
        <taxon>Pseudomonadati</taxon>
        <taxon>Pseudomonadota</taxon>
        <taxon>Alphaproteobacteria</taxon>
        <taxon>Micropepsales</taxon>
        <taxon>Micropepsaceae</taxon>
        <taxon>Rhizomicrobium</taxon>
    </lineage>
</organism>
<keyword evidence="7 11" id="KW-0328">Glycosyltransferase</keyword>
<dbReference type="NCBIfam" id="TIGR00215">
    <property type="entry name" value="lpxB"/>
    <property type="match status" value="1"/>
</dbReference>
<evidence type="ECO:0000256" key="8">
    <source>
        <dbReference type="ARBA" id="ARBA00022679"/>
    </source>
</evidence>